<accession>A0A8H4RK17</accession>
<dbReference type="EMBL" id="JAAMPI010000438">
    <property type="protein sequence ID" value="KAF4631487.1"/>
    <property type="molecule type" value="Genomic_DNA"/>
</dbReference>
<evidence type="ECO:0000313" key="2">
    <source>
        <dbReference type="EMBL" id="KAF4631487.1"/>
    </source>
</evidence>
<evidence type="ECO:0000313" key="3">
    <source>
        <dbReference type="Proteomes" id="UP000566819"/>
    </source>
</evidence>
<keyword evidence="3" id="KW-1185">Reference proteome</keyword>
<gene>
    <name evidence="2" type="ORF">G7Y89_g6642</name>
</gene>
<comment type="caution">
    <text evidence="2">The sequence shown here is derived from an EMBL/GenBank/DDBJ whole genome shotgun (WGS) entry which is preliminary data.</text>
</comment>
<organism evidence="2 3">
    <name type="scientific">Cudoniella acicularis</name>
    <dbReference type="NCBI Taxonomy" id="354080"/>
    <lineage>
        <taxon>Eukaryota</taxon>
        <taxon>Fungi</taxon>
        <taxon>Dikarya</taxon>
        <taxon>Ascomycota</taxon>
        <taxon>Pezizomycotina</taxon>
        <taxon>Leotiomycetes</taxon>
        <taxon>Helotiales</taxon>
        <taxon>Tricladiaceae</taxon>
        <taxon>Cudoniella</taxon>
    </lineage>
</organism>
<feature type="chain" id="PRO_5034471156" evidence="1">
    <location>
        <begin position="20"/>
        <end position="103"/>
    </location>
</feature>
<feature type="signal peptide" evidence="1">
    <location>
        <begin position="1"/>
        <end position="19"/>
    </location>
</feature>
<dbReference type="OrthoDB" id="3910401at2759"/>
<dbReference type="Proteomes" id="UP000566819">
    <property type="component" value="Unassembled WGS sequence"/>
</dbReference>
<keyword evidence="1" id="KW-0732">Signal</keyword>
<evidence type="ECO:0000256" key="1">
    <source>
        <dbReference type="SAM" id="SignalP"/>
    </source>
</evidence>
<protein>
    <submittedName>
        <fullName evidence="2">Uncharacterized protein</fullName>
    </submittedName>
</protein>
<reference evidence="2 3" key="1">
    <citation type="submission" date="2020-03" db="EMBL/GenBank/DDBJ databases">
        <title>Draft Genome Sequence of Cudoniella acicularis.</title>
        <authorList>
            <person name="Buettner E."/>
            <person name="Kellner H."/>
        </authorList>
    </citation>
    <scope>NUCLEOTIDE SEQUENCE [LARGE SCALE GENOMIC DNA]</scope>
    <source>
        <strain evidence="2 3">DSM 108380</strain>
    </source>
</reference>
<sequence length="103" mass="11039">MQLYSLIAIMCVGATAVSGTAINLFRKTGCNNGDFIKTISATPGCHKFDVALEAAEVRTLSTGCTVTLYSDVSCTVDKTAARLDQCVSQEDEWKSYSLDNCKA</sequence>
<dbReference type="AlphaFoldDB" id="A0A8H4RK17"/>
<proteinExistence type="predicted"/>
<name>A0A8H4RK17_9HELO</name>